<comment type="caution">
    <text evidence="11">The sequence shown here is derived from an EMBL/GenBank/DDBJ whole genome shotgun (WGS) entry which is preliminary data.</text>
</comment>
<feature type="domain" description="2Fe-2S ferredoxin-type" evidence="8">
    <location>
        <begin position="1"/>
        <end position="78"/>
    </location>
</feature>
<dbReference type="InterPro" id="IPR036010">
    <property type="entry name" value="2Fe-2S_ferredoxin-like_sf"/>
</dbReference>
<proteinExistence type="predicted"/>
<dbReference type="SUPFAM" id="SSF54862">
    <property type="entry name" value="4Fe-4S ferredoxins"/>
    <property type="match status" value="1"/>
</dbReference>
<evidence type="ECO:0000256" key="4">
    <source>
        <dbReference type="ARBA" id="ARBA00022737"/>
    </source>
</evidence>
<dbReference type="Pfam" id="PF13510">
    <property type="entry name" value="Fer2_4"/>
    <property type="match status" value="1"/>
</dbReference>
<dbReference type="InterPro" id="IPR001041">
    <property type="entry name" value="2Fe-2S_ferredoxin-type"/>
</dbReference>
<dbReference type="InterPro" id="IPR017896">
    <property type="entry name" value="4Fe4S_Fe-S-bd"/>
</dbReference>
<dbReference type="FunFam" id="3.30.70.20:FF:000035">
    <property type="entry name" value="Iron hydrogenase 1"/>
    <property type="match status" value="1"/>
</dbReference>
<dbReference type="Gene3D" id="3.10.20.740">
    <property type="match status" value="1"/>
</dbReference>
<feature type="domain" description="4Fe-4S Mo/W bis-MGD-type" evidence="10">
    <location>
        <begin position="241"/>
        <end position="297"/>
    </location>
</feature>
<keyword evidence="3" id="KW-0479">Metal-binding</keyword>
<accession>A0ABD0YDZ2</accession>
<dbReference type="PROSITE" id="PS00198">
    <property type="entry name" value="4FE4S_FER_1"/>
    <property type="match status" value="1"/>
</dbReference>
<dbReference type="Pfam" id="PF12838">
    <property type="entry name" value="Fer4_7"/>
    <property type="match status" value="1"/>
</dbReference>
<dbReference type="PANTHER" id="PTHR43105">
    <property type="entry name" value="RESPIRATORY NITRATE REDUCTASE"/>
    <property type="match status" value="1"/>
</dbReference>
<evidence type="ECO:0000256" key="1">
    <source>
        <dbReference type="ARBA" id="ARBA00013888"/>
    </source>
</evidence>
<keyword evidence="12" id="KW-1185">Reference proteome</keyword>
<feature type="domain" description="4Fe-4S ferredoxin-type" evidence="9">
    <location>
        <begin position="161"/>
        <end position="188"/>
    </location>
</feature>
<dbReference type="Pfam" id="PF00384">
    <property type="entry name" value="Molybdopterin"/>
    <property type="match status" value="1"/>
</dbReference>
<dbReference type="GO" id="GO:0016491">
    <property type="term" value="F:oxidoreductase activity"/>
    <property type="evidence" value="ECO:0007669"/>
    <property type="project" value="UniProtKB-KW"/>
</dbReference>
<evidence type="ECO:0000256" key="2">
    <source>
        <dbReference type="ARBA" id="ARBA00022485"/>
    </source>
</evidence>
<dbReference type="Gene3D" id="3.30.70.20">
    <property type="match status" value="1"/>
</dbReference>
<dbReference type="Gene3D" id="3.40.50.740">
    <property type="match status" value="1"/>
</dbReference>
<evidence type="ECO:0000256" key="5">
    <source>
        <dbReference type="ARBA" id="ARBA00023002"/>
    </source>
</evidence>
<keyword evidence="4" id="KW-0677">Repeat</keyword>
<feature type="domain" description="4Fe-4S ferredoxin-type" evidence="9">
    <location>
        <begin position="202"/>
        <end position="231"/>
    </location>
</feature>
<sequence length="374" mass="41577">MAIITINGRDLHFTLGQTILEVAREAEITIPTLCWLPKTGHNNVCRICVVAVAGADRLLPSCSTPAADGMVVETNSPEVRQARKSILSLIIADGRHDCFMRRLPEDRWPPYQVAAATRLHREHACSADGACQLQALAIEYKVPVKDLEPEPGDFPLDNFYPMITRDFSRCIQCGRCASVCSAIQVNDAIVPQFGRRAEKEHWWPAVDYSRCTHCGECLQVCPTGALTAKKAYGLSVKEDLLEKIRTTCPYCGVGCQQELVVKDGRIIRINGVEGAEPNRGSLCVKGRFGYDFIYSKERLTDPLIRREDGTFRTATWDEALDLIAEKFKKIIATSGPDALAGLSCSRSINEDSYQMQKLFRAVFKTNNIDNCART</sequence>
<evidence type="ECO:0000256" key="6">
    <source>
        <dbReference type="ARBA" id="ARBA00023004"/>
    </source>
</evidence>
<organism evidence="11 12">
    <name type="scientific">Ranatra chinensis</name>
    <dbReference type="NCBI Taxonomy" id="642074"/>
    <lineage>
        <taxon>Eukaryota</taxon>
        <taxon>Metazoa</taxon>
        <taxon>Ecdysozoa</taxon>
        <taxon>Arthropoda</taxon>
        <taxon>Hexapoda</taxon>
        <taxon>Insecta</taxon>
        <taxon>Pterygota</taxon>
        <taxon>Neoptera</taxon>
        <taxon>Paraneoptera</taxon>
        <taxon>Hemiptera</taxon>
        <taxon>Heteroptera</taxon>
        <taxon>Panheteroptera</taxon>
        <taxon>Nepomorpha</taxon>
        <taxon>Nepidae</taxon>
        <taxon>Ranatrinae</taxon>
        <taxon>Ranatra</taxon>
    </lineage>
</organism>
<dbReference type="PROSITE" id="PS51379">
    <property type="entry name" value="4FE4S_FER_2"/>
    <property type="match status" value="2"/>
</dbReference>
<keyword evidence="6" id="KW-0408">Iron</keyword>
<evidence type="ECO:0000259" key="8">
    <source>
        <dbReference type="PROSITE" id="PS51085"/>
    </source>
</evidence>
<gene>
    <name evidence="11" type="ORF">AAG570_014161</name>
</gene>
<dbReference type="Proteomes" id="UP001558652">
    <property type="component" value="Unassembled WGS sequence"/>
</dbReference>
<dbReference type="Gene3D" id="2.20.25.90">
    <property type="entry name" value="ADC-like domains"/>
    <property type="match status" value="1"/>
</dbReference>
<evidence type="ECO:0000313" key="11">
    <source>
        <dbReference type="EMBL" id="KAL1110039.1"/>
    </source>
</evidence>
<dbReference type="InterPro" id="IPR050123">
    <property type="entry name" value="Prok_molybdopt-oxidoreductase"/>
</dbReference>
<dbReference type="GO" id="GO:0046872">
    <property type="term" value="F:metal ion binding"/>
    <property type="evidence" value="ECO:0007669"/>
    <property type="project" value="UniProtKB-KW"/>
</dbReference>
<dbReference type="PANTHER" id="PTHR43105:SF14">
    <property type="entry name" value="FORMATE DEHYDROGENASE H"/>
    <property type="match status" value="1"/>
</dbReference>
<reference evidence="11 12" key="1">
    <citation type="submission" date="2024-07" db="EMBL/GenBank/DDBJ databases">
        <title>Chromosome-level genome assembly of the water stick insect Ranatra chinensis (Heteroptera: Nepidae).</title>
        <authorList>
            <person name="Liu X."/>
        </authorList>
    </citation>
    <scope>NUCLEOTIDE SEQUENCE [LARGE SCALE GENOMIC DNA]</scope>
    <source>
        <strain evidence="11">Cailab_2021Rc</strain>
        <tissue evidence="11">Muscle</tissue>
    </source>
</reference>
<dbReference type="SUPFAM" id="SSF54292">
    <property type="entry name" value="2Fe-2S ferredoxin-like"/>
    <property type="match status" value="1"/>
</dbReference>
<dbReference type="Pfam" id="PF04879">
    <property type="entry name" value="Molybdop_Fe4S4"/>
    <property type="match status" value="1"/>
</dbReference>
<dbReference type="InterPro" id="IPR006963">
    <property type="entry name" value="Mopterin_OxRdtase_4Fe-4S_dom"/>
</dbReference>
<name>A0ABD0YDZ2_9HEMI</name>
<dbReference type="SUPFAM" id="SSF53706">
    <property type="entry name" value="Formate dehydrogenase/DMSO reductase, domains 1-3"/>
    <property type="match status" value="1"/>
</dbReference>
<dbReference type="AlphaFoldDB" id="A0ABD0YDZ2"/>
<keyword evidence="5" id="KW-0560">Oxidoreductase</keyword>
<keyword evidence="7" id="KW-0411">Iron-sulfur</keyword>
<keyword evidence="2" id="KW-0004">4Fe-4S</keyword>
<evidence type="ECO:0000259" key="9">
    <source>
        <dbReference type="PROSITE" id="PS51379"/>
    </source>
</evidence>
<dbReference type="InterPro" id="IPR006656">
    <property type="entry name" value="Mopterin_OxRdtase"/>
</dbReference>
<evidence type="ECO:0000256" key="7">
    <source>
        <dbReference type="ARBA" id="ARBA00023014"/>
    </source>
</evidence>
<evidence type="ECO:0000259" key="10">
    <source>
        <dbReference type="PROSITE" id="PS51669"/>
    </source>
</evidence>
<dbReference type="PROSITE" id="PS51085">
    <property type="entry name" value="2FE2S_FER_2"/>
    <property type="match status" value="1"/>
</dbReference>
<dbReference type="GO" id="GO:0051539">
    <property type="term" value="F:4 iron, 4 sulfur cluster binding"/>
    <property type="evidence" value="ECO:0007669"/>
    <property type="project" value="UniProtKB-KW"/>
</dbReference>
<dbReference type="PROSITE" id="PS51669">
    <property type="entry name" value="4FE4S_MOW_BIS_MGD"/>
    <property type="match status" value="1"/>
</dbReference>
<dbReference type="EMBL" id="JBFDAA010000028">
    <property type="protein sequence ID" value="KAL1110039.1"/>
    <property type="molecule type" value="Genomic_DNA"/>
</dbReference>
<dbReference type="SMART" id="SM00926">
    <property type="entry name" value="Molybdop_Fe4S4"/>
    <property type="match status" value="1"/>
</dbReference>
<dbReference type="InterPro" id="IPR017900">
    <property type="entry name" value="4Fe4S_Fe_S_CS"/>
</dbReference>
<evidence type="ECO:0000256" key="3">
    <source>
        <dbReference type="ARBA" id="ARBA00022723"/>
    </source>
</evidence>
<protein>
    <recommendedName>
        <fullName evidence="1">NADH-ubiquinone oxidoreductase 75 kDa subunit, mitochondrial</fullName>
    </recommendedName>
</protein>
<evidence type="ECO:0000313" key="12">
    <source>
        <dbReference type="Proteomes" id="UP001558652"/>
    </source>
</evidence>
<dbReference type="CDD" id="cd00207">
    <property type="entry name" value="fer2"/>
    <property type="match status" value="1"/>
</dbReference>
<dbReference type="FunFam" id="2.20.25.90:FF:000001">
    <property type="entry name" value="Formate dehydrogenase subunit alpha"/>
    <property type="match status" value="1"/>
</dbReference>